<evidence type="ECO:0000256" key="3">
    <source>
        <dbReference type="ARBA" id="ARBA00022603"/>
    </source>
</evidence>
<dbReference type="GO" id="GO:0003723">
    <property type="term" value="F:RNA binding"/>
    <property type="evidence" value="ECO:0007669"/>
    <property type="project" value="UniProtKB-UniRule"/>
</dbReference>
<keyword evidence="3 7" id="KW-0489">Methyltransferase</keyword>
<dbReference type="HAMAP" id="MF_00607">
    <property type="entry name" value="16SrRNA_methyltr_A"/>
    <property type="match status" value="1"/>
</dbReference>
<dbReference type="Proteomes" id="UP000324233">
    <property type="component" value="Chromosome"/>
</dbReference>
<feature type="compositionally biased region" description="Low complexity" evidence="9">
    <location>
        <begin position="125"/>
        <end position="148"/>
    </location>
</feature>
<dbReference type="InterPro" id="IPR020596">
    <property type="entry name" value="rRNA_Ade_Mease_Trfase_CS"/>
</dbReference>
<feature type="binding site" evidence="7 8">
    <location>
        <position position="57"/>
    </location>
    <ligand>
        <name>S-adenosyl-L-methionine</name>
        <dbReference type="ChEBI" id="CHEBI:59789"/>
    </ligand>
</feature>
<dbReference type="EC" id="2.1.1.182" evidence="7"/>
<keyword evidence="1 7" id="KW-0963">Cytoplasm</keyword>
<keyword evidence="12" id="KW-1185">Reference proteome</keyword>
<keyword evidence="2 7" id="KW-0698">rRNA processing</keyword>
<comment type="similarity">
    <text evidence="7">Belongs to the class I-like SAM-binding methyltransferase superfamily. rRNA adenine N(6)-methyltransferase family. RsmA subfamily.</text>
</comment>
<dbReference type="SUPFAM" id="SSF53335">
    <property type="entry name" value="S-adenosyl-L-methionine-dependent methyltransferases"/>
    <property type="match status" value="1"/>
</dbReference>
<evidence type="ECO:0000313" key="11">
    <source>
        <dbReference type="EMBL" id="QEH39002.1"/>
    </source>
</evidence>
<evidence type="ECO:0000256" key="8">
    <source>
        <dbReference type="PROSITE-ProRule" id="PRU01026"/>
    </source>
</evidence>
<feature type="binding site" evidence="7 8">
    <location>
        <position position="78"/>
    </location>
    <ligand>
        <name>S-adenosyl-L-methionine</name>
        <dbReference type="ChEBI" id="CHEBI:59789"/>
    </ligand>
</feature>
<dbReference type="CDD" id="cd02440">
    <property type="entry name" value="AdoMet_MTases"/>
    <property type="match status" value="1"/>
</dbReference>
<dbReference type="EMBL" id="CP042997">
    <property type="protein sequence ID" value="QEH39002.1"/>
    <property type="molecule type" value="Genomic_DNA"/>
</dbReference>
<organism evidence="11 12">
    <name type="scientific">Aquisphaera giovannonii</name>
    <dbReference type="NCBI Taxonomy" id="406548"/>
    <lineage>
        <taxon>Bacteria</taxon>
        <taxon>Pseudomonadati</taxon>
        <taxon>Planctomycetota</taxon>
        <taxon>Planctomycetia</taxon>
        <taxon>Isosphaerales</taxon>
        <taxon>Isosphaeraceae</taxon>
        <taxon>Aquisphaera</taxon>
    </lineage>
</organism>
<comment type="catalytic activity">
    <reaction evidence="7">
        <text>adenosine(1518)/adenosine(1519) in 16S rRNA + 4 S-adenosyl-L-methionine = N(6)-dimethyladenosine(1518)/N(6)-dimethyladenosine(1519) in 16S rRNA + 4 S-adenosyl-L-homocysteine + 4 H(+)</text>
        <dbReference type="Rhea" id="RHEA:19609"/>
        <dbReference type="Rhea" id="RHEA-COMP:10232"/>
        <dbReference type="Rhea" id="RHEA-COMP:10233"/>
        <dbReference type="ChEBI" id="CHEBI:15378"/>
        <dbReference type="ChEBI" id="CHEBI:57856"/>
        <dbReference type="ChEBI" id="CHEBI:59789"/>
        <dbReference type="ChEBI" id="CHEBI:74411"/>
        <dbReference type="ChEBI" id="CHEBI:74493"/>
        <dbReference type="EC" id="2.1.1.182"/>
    </reaction>
</comment>
<dbReference type="InterPro" id="IPR029063">
    <property type="entry name" value="SAM-dependent_MTases_sf"/>
</dbReference>
<dbReference type="InterPro" id="IPR011530">
    <property type="entry name" value="rRNA_adenine_dimethylase"/>
</dbReference>
<dbReference type="InterPro" id="IPR020598">
    <property type="entry name" value="rRNA_Ade_methylase_Trfase_N"/>
</dbReference>
<evidence type="ECO:0000313" key="12">
    <source>
        <dbReference type="Proteomes" id="UP000324233"/>
    </source>
</evidence>
<feature type="domain" description="Ribosomal RNA adenine methylase transferase N-terminal" evidence="10">
    <location>
        <begin position="37"/>
        <end position="315"/>
    </location>
</feature>
<protein>
    <recommendedName>
        <fullName evidence="7">Ribosomal RNA small subunit methyltransferase A</fullName>
        <ecNumber evidence="7">2.1.1.182</ecNumber>
    </recommendedName>
    <alternativeName>
        <fullName evidence="7">16S rRNA (adenine(1518)-N(6)/adenine(1519)-N(6))-dimethyltransferase</fullName>
    </alternativeName>
    <alternativeName>
        <fullName evidence="7">16S rRNA dimethyladenosine transferase</fullName>
    </alternativeName>
    <alternativeName>
        <fullName evidence="7">16S rRNA dimethylase</fullName>
    </alternativeName>
    <alternativeName>
        <fullName evidence="7">S-adenosylmethionine-6-N', N'-adenosyl(rRNA) dimethyltransferase</fullName>
    </alternativeName>
</protein>
<dbReference type="PROSITE" id="PS01131">
    <property type="entry name" value="RRNA_A_DIMETH"/>
    <property type="match status" value="1"/>
</dbReference>
<dbReference type="PANTHER" id="PTHR11727">
    <property type="entry name" value="DIMETHYLADENOSINE TRANSFERASE"/>
    <property type="match status" value="1"/>
</dbReference>
<dbReference type="KEGG" id="agv:OJF2_76140"/>
<feature type="binding site" evidence="7 8">
    <location>
        <position position="32"/>
    </location>
    <ligand>
        <name>S-adenosyl-L-methionine</name>
        <dbReference type="ChEBI" id="CHEBI:59789"/>
    </ligand>
</feature>
<keyword evidence="4 7" id="KW-0808">Transferase</keyword>
<evidence type="ECO:0000259" key="10">
    <source>
        <dbReference type="SMART" id="SM00650"/>
    </source>
</evidence>
<dbReference type="InterPro" id="IPR023165">
    <property type="entry name" value="rRNA_Ade_diMease-like_C"/>
</dbReference>
<sequence length="419" mass="43905">MPAPARQTQSYLRGLFARHGISPRHHLGQNFLIDLNIHELIVDSAELAAGDVVLEVGTGAGALTALMGSRGATVVAVEVDPGMAALTREAVADMPAVRVIHSDALANKNTLSPALIEAVEEAMARGGAARPGDGGRAPASSGGTSPSPLVGEGRGEVAARAVDEGRARGAEEARPSEVPHPGGGGRPLSLALPHGGGRGQEPGSEGRGEGVGEPPTSQAPLCPLKLVANLPYSVATPVISNLLVSPRLSPFLLVVTIQRELADRMLAAPSTPGYGSLAILVQALADVELVRVLQPQVFWPRPKVESAVVRIRPSAERRASIDVPWFHDVVRKAFLHRRKNLRHVLAGMWPDRWTKPDVDAFLAPLSIEGSLRAEALTVPQFLALAAALKGRWSTAPAVGEEEWQGEDGEPSADEAPAGQ</sequence>
<name>A0A5B9WEJ2_9BACT</name>
<dbReference type="SMART" id="SM00650">
    <property type="entry name" value="rADc"/>
    <property type="match status" value="1"/>
</dbReference>
<reference evidence="11 12" key="1">
    <citation type="submission" date="2019-08" db="EMBL/GenBank/DDBJ databases">
        <title>Deep-cultivation of Planctomycetes and their phenomic and genomic characterization uncovers novel biology.</title>
        <authorList>
            <person name="Wiegand S."/>
            <person name="Jogler M."/>
            <person name="Boedeker C."/>
            <person name="Pinto D."/>
            <person name="Vollmers J."/>
            <person name="Rivas-Marin E."/>
            <person name="Kohn T."/>
            <person name="Peeters S.H."/>
            <person name="Heuer A."/>
            <person name="Rast P."/>
            <person name="Oberbeckmann S."/>
            <person name="Bunk B."/>
            <person name="Jeske O."/>
            <person name="Meyerdierks A."/>
            <person name="Storesund J.E."/>
            <person name="Kallscheuer N."/>
            <person name="Luecker S."/>
            <person name="Lage O.M."/>
            <person name="Pohl T."/>
            <person name="Merkel B.J."/>
            <person name="Hornburger P."/>
            <person name="Mueller R.-W."/>
            <person name="Bruemmer F."/>
            <person name="Labrenz M."/>
            <person name="Spormann A.M."/>
            <person name="Op den Camp H."/>
            <person name="Overmann J."/>
            <person name="Amann R."/>
            <person name="Jetten M.S.M."/>
            <person name="Mascher T."/>
            <person name="Medema M.H."/>
            <person name="Devos D.P."/>
            <person name="Kaster A.-K."/>
            <person name="Ovreas L."/>
            <person name="Rohde M."/>
            <person name="Galperin M.Y."/>
            <person name="Jogler C."/>
        </authorList>
    </citation>
    <scope>NUCLEOTIDE SEQUENCE [LARGE SCALE GENOMIC DNA]</scope>
    <source>
        <strain evidence="11 12">OJF2</strain>
    </source>
</reference>
<dbReference type="RefSeq" id="WP_246196326.1">
    <property type="nucleotide sequence ID" value="NZ_CP042997.1"/>
</dbReference>
<comment type="function">
    <text evidence="7">Specifically dimethylates two adjacent adenosines (A1518 and A1519) in the loop of a conserved hairpin near the 3'-end of 16S rRNA in the 30S particle. May play a critical role in biogenesis of 30S subunits.</text>
</comment>
<evidence type="ECO:0000256" key="1">
    <source>
        <dbReference type="ARBA" id="ARBA00022490"/>
    </source>
</evidence>
<dbReference type="GO" id="GO:0052908">
    <property type="term" value="F:16S rRNA (adenine(1518)-N(6)/adenine(1519)-N(6))-dimethyltransferase activity"/>
    <property type="evidence" value="ECO:0007669"/>
    <property type="project" value="UniProtKB-EC"/>
</dbReference>
<feature type="region of interest" description="Disordered" evidence="9">
    <location>
        <begin position="125"/>
        <end position="217"/>
    </location>
</feature>
<feature type="binding site" evidence="7 8">
    <location>
        <position position="103"/>
    </location>
    <ligand>
        <name>S-adenosyl-L-methionine</name>
        <dbReference type="ChEBI" id="CHEBI:59789"/>
    </ligand>
</feature>
<proteinExistence type="inferred from homology"/>
<dbReference type="InterPro" id="IPR001737">
    <property type="entry name" value="KsgA/Erm"/>
</dbReference>
<evidence type="ECO:0000256" key="9">
    <source>
        <dbReference type="SAM" id="MobiDB-lite"/>
    </source>
</evidence>
<feature type="region of interest" description="Disordered" evidence="9">
    <location>
        <begin position="396"/>
        <end position="419"/>
    </location>
</feature>
<feature type="compositionally biased region" description="Basic and acidic residues" evidence="9">
    <location>
        <begin position="153"/>
        <end position="177"/>
    </location>
</feature>
<evidence type="ECO:0000256" key="7">
    <source>
        <dbReference type="HAMAP-Rule" id="MF_00607"/>
    </source>
</evidence>
<feature type="compositionally biased region" description="Acidic residues" evidence="9">
    <location>
        <begin position="399"/>
        <end position="412"/>
    </location>
</feature>
<evidence type="ECO:0000256" key="4">
    <source>
        <dbReference type="ARBA" id="ARBA00022679"/>
    </source>
</evidence>
<keyword evidence="5 7" id="KW-0949">S-adenosyl-L-methionine</keyword>
<accession>A0A5B9WEJ2</accession>
<dbReference type="AlphaFoldDB" id="A0A5B9WEJ2"/>
<dbReference type="PROSITE" id="PS51689">
    <property type="entry name" value="SAM_RNA_A_N6_MT"/>
    <property type="match status" value="1"/>
</dbReference>
<feature type="binding site" evidence="7 8">
    <location>
        <position position="229"/>
    </location>
    <ligand>
        <name>S-adenosyl-L-methionine</name>
        <dbReference type="ChEBI" id="CHEBI:59789"/>
    </ligand>
</feature>
<dbReference type="Gene3D" id="3.40.50.150">
    <property type="entry name" value="Vaccinia Virus protein VP39"/>
    <property type="match status" value="1"/>
</dbReference>
<gene>
    <name evidence="7 11" type="primary">rsmA</name>
    <name evidence="7" type="synonym">ksgA</name>
    <name evidence="11" type="ORF">OJF2_76140</name>
</gene>
<dbReference type="Pfam" id="PF00398">
    <property type="entry name" value="RrnaAD"/>
    <property type="match status" value="2"/>
</dbReference>
<dbReference type="GO" id="GO:0005829">
    <property type="term" value="C:cytosol"/>
    <property type="evidence" value="ECO:0007669"/>
    <property type="project" value="TreeGrafter"/>
</dbReference>
<evidence type="ECO:0000256" key="2">
    <source>
        <dbReference type="ARBA" id="ARBA00022552"/>
    </source>
</evidence>
<dbReference type="Gene3D" id="1.10.8.100">
    <property type="entry name" value="Ribosomal RNA adenine dimethylase-like, domain 2"/>
    <property type="match status" value="1"/>
</dbReference>
<evidence type="ECO:0000256" key="6">
    <source>
        <dbReference type="ARBA" id="ARBA00022884"/>
    </source>
</evidence>
<feature type="binding site" evidence="7 8">
    <location>
        <position position="30"/>
    </location>
    <ligand>
        <name>S-adenosyl-L-methionine</name>
        <dbReference type="ChEBI" id="CHEBI:59789"/>
    </ligand>
</feature>
<dbReference type="PANTHER" id="PTHR11727:SF7">
    <property type="entry name" value="DIMETHYLADENOSINE TRANSFERASE-RELATED"/>
    <property type="match status" value="1"/>
</dbReference>
<keyword evidence="6 7" id="KW-0694">RNA-binding</keyword>
<evidence type="ECO:0000256" key="5">
    <source>
        <dbReference type="ARBA" id="ARBA00022691"/>
    </source>
</evidence>
<comment type="subcellular location">
    <subcellularLocation>
        <location evidence="7">Cytoplasm</location>
    </subcellularLocation>
</comment>